<dbReference type="AlphaFoldDB" id="A0A9X1SFB1"/>
<proteinExistence type="predicted"/>
<keyword evidence="2" id="KW-1185">Reference proteome</keyword>
<protein>
    <submittedName>
        <fullName evidence="1">Uncharacterized protein</fullName>
    </submittedName>
</protein>
<gene>
    <name evidence="1" type="ORF">LOC68_06850</name>
</gene>
<evidence type="ECO:0000313" key="1">
    <source>
        <dbReference type="EMBL" id="MCC9628108.1"/>
    </source>
</evidence>
<dbReference type="Proteomes" id="UP001139103">
    <property type="component" value="Unassembled WGS sequence"/>
</dbReference>
<reference evidence="1" key="1">
    <citation type="submission" date="2021-11" db="EMBL/GenBank/DDBJ databases">
        <title>Genome sequence.</title>
        <authorList>
            <person name="Sun Q."/>
        </authorList>
    </citation>
    <scope>NUCLEOTIDE SEQUENCE</scope>
    <source>
        <strain evidence="1">JC732</strain>
    </source>
</reference>
<accession>A0A9X1SFB1</accession>
<comment type="caution">
    <text evidence="1">The sequence shown here is derived from an EMBL/GenBank/DDBJ whole genome shotgun (WGS) entry which is preliminary data.</text>
</comment>
<dbReference type="EMBL" id="JAJKFT010000004">
    <property type="protein sequence ID" value="MCC9628108.1"/>
    <property type="molecule type" value="Genomic_DNA"/>
</dbReference>
<sequence>MNRKSSDEAIVVFVGEYGEIGVVRNKKKCAEGARMLLFHEMNHHLLATLRMLLVGSRRQRQLRTPLERADPVDVKFGIRTLAQAYVLDLEKMKTWTAPKTERLNK</sequence>
<organism evidence="1 2">
    <name type="scientific">Blastopirellula sediminis</name>
    <dbReference type="NCBI Taxonomy" id="2894196"/>
    <lineage>
        <taxon>Bacteria</taxon>
        <taxon>Pseudomonadati</taxon>
        <taxon>Planctomycetota</taxon>
        <taxon>Planctomycetia</taxon>
        <taxon>Pirellulales</taxon>
        <taxon>Pirellulaceae</taxon>
        <taxon>Blastopirellula</taxon>
    </lineage>
</organism>
<dbReference type="RefSeq" id="WP_230217064.1">
    <property type="nucleotide sequence ID" value="NZ_JAJKFT010000004.1"/>
</dbReference>
<evidence type="ECO:0000313" key="2">
    <source>
        <dbReference type="Proteomes" id="UP001139103"/>
    </source>
</evidence>
<name>A0A9X1SFB1_9BACT</name>